<gene>
    <name evidence="1" type="ORF">F9B85_03440</name>
</gene>
<dbReference type="Proteomes" id="UP000468766">
    <property type="component" value="Unassembled WGS sequence"/>
</dbReference>
<dbReference type="OrthoDB" id="2567918at2"/>
<dbReference type="RefSeq" id="WP_151618586.1">
    <property type="nucleotide sequence ID" value="NZ_WBXO01000002.1"/>
</dbReference>
<dbReference type="InterPro" id="IPR024524">
    <property type="entry name" value="DUF3800"/>
</dbReference>
<evidence type="ECO:0000313" key="1">
    <source>
        <dbReference type="EMBL" id="KAB2953685.1"/>
    </source>
</evidence>
<proteinExistence type="predicted"/>
<reference evidence="1 2" key="1">
    <citation type="submission" date="2019-10" db="EMBL/GenBank/DDBJ databases">
        <title>Whole-genome sequence of the extremophile Heliorestis acidaminivorans DSM 24790.</title>
        <authorList>
            <person name="Kyndt J.A."/>
            <person name="Meyer T.E."/>
        </authorList>
    </citation>
    <scope>NUCLEOTIDE SEQUENCE [LARGE SCALE GENOMIC DNA]</scope>
    <source>
        <strain evidence="1 2">DSM 24790</strain>
    </source>
</reference>
<dbReference type="EMBL" id="WBXO01000002">
    <property type="protein sequence ID" value="KAB2953685.1"/>
    <property type="molecule type" value="Genomic_DNA"/>
</dbReference>
<protein>
    <submittedName>
        <fullName evidence="1">DUF3800 domain-containing protein</fullName>
    </submittedName>
</protein>
<name>A0A6I0ESV6_9FIRM</name>
<sequence>MVESKMLVFFDESGKRKDKPTLMGGFLIPHAIYNNKAFQDYNEKLRSNELKLHWNKYSGNAYDRERIVRLFSIVMNYSNLFRFNVINYHLPTEVRPTSSIQMIPKMVYSKLPERILYGLLRNFGHENYLNVDVIVEKASEYEKTELSKSIVEQLNIQSLYRGERFWIKKCELVSKGQEIGLELTDLILGVIRTIIQNKNSLMSKSVEAKNLLAVELLSNDSFYNFLSNIQYYEWTATKELREIDFGHFIMLFLSQHQVNFESLPATR</sequence>
<dbReference type="AlphaFoldDB" id="A0A6I0ESV6"/>
<evidence type="ECO:0000313" key="2">
    <source>
        <dbReference type="Proteomes" id="UP000468766"/>
    </source>
</evidence>
<comment type="caution">
    <text evidence="1">The sequence shown here is derived from an EMBL/GenBank/DDBJ whole genome shotgun (WGS) entry which is preliminary data.</text>
</comment>
<accession>A0A6I0ESV6</accession>
<dbReference type="Pfam" id="PF12686">
    <property type="entry name" value="DUF3800"/>
    <property type="match status" value="1"/>
</dbReference>
<keyword evidence="2" id="KW-1185">Reference proteome</keyword>
<organism evidence="1 2">
    <name type="scientific">Heliorestis acidaminivorans</name>
    <dbReference type="NCBI Taxonomy" id="553427"/>
    <lineage>
        <taxon>Bacteria</taxon>
        <taxon>Bacillati</taxon>
        <taxon>Bacillota</taxon>
        <taxon>Clostridia</taxon>
        <taxon>Eubacteriales</taxon>
        <taxon>Heliobacteriaceae</taxon>
        <taxon>Heliorestis</taxon>
    </lineage>
</organism>